<protein>
    <submittedName>
        <fullName evidence="1">Uncharacterized protein</fullName>
    </submittedName>
</protein>
<name>A0A4Q1BB26_TREME</name>
<dbReference type="AlphaFoldDB" id="A0A4Q1BB26"/>
<keyword evidence="2" id="KW-1185">Reference proteome</keyword>
<accession>A0A4Q1BB26</accession>
<dbReference type="STRING" id="5217.A0A4Q1BB26"/>
<evidence type="ECO:0000313" key="1">
    <source>
        <dbReference type="EMBL" id="RXK34894.1"/>
    </source>
</evidence>
<dbReference type="OrthoDB" id="4215474at2759"/>
<reference evidence="1 2" key="1">
    <citation type="submission" date="2016-06" db="EMBL/GenBank/DDBJ databases">
        <title>Evolution of pathogenesis and genome organization in the Tremellales.</title>
        <authorList>
            <person name="Cuomo C."/>
            <person name="Litvintseva A."/>
            <person name="Heitman J."/>
            <person name="Chen Y."/>
            <person name="Sun S."/>
            <person name="Springer D."/>
            <person name="Dromer F."/>
            <person name="Young S."/>
            <person name="Zeng Q."/>
            <person name="Chapman S."/>
            <person name="Gujja S."/>
            <person name="Saif S."/>
            <person name="Birren B."/>
        </authorList>
    </citation>
    <scope>NUCLEOTIDE SEQUENCE [LARGE SCALE GENOMIC DNA]</scope>
    <source>
        <strain evidence="1 2">ATCC 28783</strain>
    </source>
</reference>
<dbReference type="InParanoid" id="A0A4Q1BB26"/>
<sequence length="203" mass="23218">MSIPIRTLKSSQLTPYIPLFLSHLTESPRTSASWRGIVTSSSSYRNHQYFQSRKFSISTLSRIQVKPGKYGQPLSKTHPHLIQIDDLTPGIPAGEYEDRRRKLMKNLPEGAVVVCMGGTVRLMSQRRLSLLLFDVQSHQWVPRQLHRVQVSYVIAPLIPWVLPPDSVYVNLLFRSSLMGVESFQLLRTTFDSSPSHDIEHHRS</sequence>
<dbReference type="VEuPathDB" id="FungiDB:TREMEDRAFT_25984"/>
<dbReference type="EMBL" id="SDIL01000176">
    <property type="protein sequence ID" value="RXK34894.1"/>
    <property type="molecule type" value="Genomic_DNA"/>
</dbReference>
<comment type="caution">
    <text evidence="1">The sequence shown here is derived from an EMBL/GenBank/DDBJ whole genome shotgun (WGS) entry which is preliminary data.</text>
</comment>
<organism evidence="1 2">
    <name type="scientific">Tremella mesenterica</name>
    <name type="common">Jelly fungus</name>
    <dbReference type="NCBI Taxonomy" id="5217"/>
    <lineage>
        <taxon>Eukaryota</taxon>
        <taxon>Fungi</taxon>
        <taxon>Dikarya</taxon>
        <taxon>Basidiomycota</taxon>
        <taxon>Agaricomycotina</taxon>
        <taxon>Tremellomycetes</taxon>
        <taxon>Tremellales</taxon>
        <taxon>Tremellaceae</taxon>
        <taxon>Tremella</taxon>
    </lineage>
</organism>
<dbReference type="Proteomes" id="UP000289152">
    <property type="component" value="Unassembled WGS sequence"/>
</dbReference>
<proteinExistence type="predicted"/>
<gene>
    <name evidence="1" type="ORF">M231_07858</name>
</gene>
<evidence type="ECO:0000313" key="2">
    <source>
        <dbReference type="Proteomes" id="UP000289152"/>
    </source>
</evidence>